<name>A0A0B7BWQ6_9EUPU</name>
<gene>
    <name evidence="2" type="primary">ORF213537</name>
</gene>
<organism evidence="2">
    <name type="scientific">Arion vulgaris</name>
    <dbReference type="NCBI Taxonomy" id="1028688"/>
    <lineage>
        <taxon>Eukaryota</taxon>
        <taxon>Metazoa</taxon>
        <taxon>Spiralia</taxon>
        <taxon>Lophotrochozoa</taxon>
        <taxon>Mollusca</taxon>
        <taxon>Gastropoda</taxon>
        <taxon>Heterobranchia</taxon>
        <taxon>Euthyneura</taxon>
        <taxon>Panpulmonata</taxon>
        <taxon>Eupulmonata</taxon>
        <taxon>Stylommatophora</taxon>
        <taxon>Helicina</taxon>
        <taxon>Arionoidea</taxon>
        <taxon>Arionidae</taxon>
        <taxon>Arion</taxon>
    </lineage>
</organism>
<proteinExistence type="predicted"/>
<feature type="compositionally biased region" description="Low complexity" evidence="1">
    <location>
        <begin position="51"/>
        <end position="62"/>
    </location>
</feature>
<protein>
    <submittedName>
        <fullName evidence="2">Uncharacterized protein</fullName>
    </submittedName>
</protein>
<evidence type="ECO:0000313" key="2">
    <source>
        <dbReference type="EMBL" id="CEK96811.1"/>
    </source>
</evidence>
<sequence>QGQGISPDQGIFQVQPVQAQGTFNGQGVLQGQDTLHVQGRPRGRFGSRNQGPPQGRGVLRVRGQGHRRNALAQPVSPVTQSPSTTPDITTSNVLGSLTLG</sequence>
<dbReference type="AlphaFoldDB" id="A0A0B7BWQ6"/>
<accession>A0A0B7BWQ6</accession>
<feature type="compositionally biased region" description="Polar residues" evidence="1">
    <location>
        <begin position="23"/>
        <end position="35"/>
    </location>
</feature>
<evidence type="ECO:0000256" key="1">
    <source>
        <dbReference type="SAM" id="MobiDB-lite"/>
    </source>
</evidence>
<feature type="non-terminal residue" evidence="2">
    <location>
        <position position="1"/>
    </location>
</feature>
<reference evidence="2" key="1">
    <citation type="submission" date="2014-12" db="EMBL/GenBank/DDBJ databases">
        <title>Insight into the proteome of Arion vulgaris.</title>
        <authorList>
            <person name="Aradska J."/>
            <person name="Bulat T."/>
            <person name="Smidak R."/>
            <person name="Sarate P."/>
            <person name="Gangsoo J."/>
            <person name="Sialana F."/>
            <person name="Bilban M."/>
            <person name="Lubec G."/>
        </authorList>
    </citation>
    <scope>NUCLEOTIDE SEQUENCE</scope>
    <source>
        <tissue evidence="2">Skin</tissue>
    </source>
</reference>
<feature type="region of interest" description="Disordered" evidence="1">
    <location>
        <begin position="23"/>
        <end position="100"/>
    </location>
</feature>
<feature type="compositionally biased region" description="Polar residues" evidence="1">
    <location>
        <begin position="76"/>
        <end position="100"/>
    </location>
</feature>
<dbReference type="EMBL" id="HACG01049946">
    <property type="protein sequence ID" value="CEK96811.1"/>
    <property type="molecule type" value="Transcribed_RNA"/>
</dbReference>